<dbReference type="OrthoDB" id="5567124at2759"/>
<evidence type="ECO:0000313" key="9">
    <source>
        <dbReference type="Proteomes" id="UP000276133"/>
    </source>
</evidence>
<comment type="cofactor">
    <cofactor evidence="1">
        <name>Zn(2+)</name>
        <dbReference type="ChEBI" id="CHEBI:29105"/>
    </cofactor>
</comment>
<proteinExistence type="inferred from homology"/>
<reference evidence="8 9" key="1">
    <citation type="journal article" date="2018" name="Sci. Rep.">
        <title>Genomic signatures of local adaptation to the degree of environmental predictability in rotifers.</title>
        <authorList>
            <person name="Franch-Gras L."/>
            <person name="Hahn C."/>
            <person name="Garcia-Roger E.M."/>
            <person name="Carmona M.J."/>
            <person name="Serra M."/>
            <person name="Gomez A."/>
        </authorList>
    </citation>
    <scope>NUCLEOTIDE SEQUENCE [LARGE SCALE GENOMIC DNA]</scope>
    <source>
        <strain evidence="8">HYR1</strain>
    </source>
</reference>
<dbReference type="GO" id="GO:0005840">
    <property type="term" value="C:ribosome"/>
    <property type="evidence" value="ECO:0007669"/>
    <property type="project" value="UniProtKB-KW"/>
</dbReference>
<feature type="domain" description="SCA7" evidence="7">
    <location>
        <begin position="93"/>
        <end position="169"/>
    </location>
</feature>
<dbReference type="GO" id="GO:0003735">
    <property type="term" value="F:structural constituent of ribosome"/>
    <property type="evidence" value="ECO:0007669"/>
    <property type="project" value="InterPro"/>
</dbReference>
<dbReference type="SUPFAM" id="SSF57829">
    <property type="entry name" value="Zn-binding ribosomal proteins"/>
    <property type="match status" value="1"/>
</dbReference>
<dbReference type="InterPro" id="IPR011332">
    <property type="entry name" value="Ribosomal_zn-bd"/>
</dbReference>
<dbReference type="Gene3D" id="2.20.25.100">
    <property type="entry name" value="Zn-binding ribosomal proteins"/>
    <property type="match status" value="1"/>
</dbReference>
<evidence type="ECO:0000256" key="5">
    <source>
        <dbReference type="ARBA" id="ARBA00023274"/>
    </source>
</evidence>
<comment type="caution">
    <text evidence="8">The sequence shown here is derived from an EMBL/GenBank/DDBJ whole genome shotgun (WGS) entry which is preliminary data.</text>
</comment>
<dbReference type="AlphaFoldDB" id="A0A3M7QW72"/>
<dbReference type="STRING" id="10195.A0A3M7QW72"/>
<dbReference type="FunFam" id="2.20.25.100:FF:000001">
    <property type="entry name" value="40S ribosomal protein S27"/>
    <property type="match status" value="1"/>
</dbReference>
<dbReference type="GO" id="GO:1990904">
    <property type="term" value="C:ribonucleoprotein complex"/>
    <property type="evidence" value="ECO:0007669"/>
    <property type="project" value="UniProtKB-KW"/>
</dbReference>
<dbReference type="Pfam" id="PF01667">
    <property type="entry name" value="Ribosomal_S27e"/>
    <property type="match status" value="1"/>
</dbReference>
<dbReference type="EMBL" id="REGN01005005">
    <property type="protein sequence ID" value="RNA15228.1"/>
    <property type="molecule type" value="Genomic_DNA"/>
</dbReference>
<dbReference type="InterPro" id="IPR023407">
    <property type="entry name" value="Ribosomal_eS27_Zn-bd_dom_sf"/>
</dbReference>
<dbReference type="HAMAP" id="MF_00371">
    <property type="entry name" value="Ribosomal_eS27"/>
    <property type="match status" value="1"/>
</dbReference>
<dbReference type="InterPro" id="IPR013243">
    <property type="entry name" value="SCA7_dom"/>
</dbReference>
<dbReference type="PANTHER" id="PTHR11594">
    <property type="entry name" value="40S RIBOSOMAL PROTEIN S27"/>
    <property type="match status" value="1"/>
</dbReference>
<keyword evidence="5" id="KW-0687">Ribonucleoprotein</keyword>
<dbReference type="PROSITE" id="PS51505">
    <property type="entry name" value="SCA7"/>
    <property type="match status" value="1"/>
</dbReference>
<dbReference type="InterPro" id="IPR000592">
    <property type="entry name" value="Ribosomal_eS27"/>
</dbReference>
<evidence type="ECO:0000256" key="3">
    <source>
        <dbReference type="ARBA" id="ARBA00022833"/>
    </source>
</evidence>
<name>A0A3M7QW72_BRAPC</name>
<evidence type="ECO:0000256" key="1">
    <source>
        <dbReference type="ARBA" id="ARBA00001947"/>
    </source>
</evidence>
<organism evidence="8 9">
    <name type="scientific">Brachionus plicatilis</name>
    <name type="common">Marine rotifer</name>
    <name type="synonym">Brachionus muelleri</name>
    <dbReference type="NCBI Taxonomy" id="10195"/>
    <lineage>
        <taxon>Eukaryota</taxon>
        <taxon>Metazoa</taxon>
        <taxon>Spiralia</taxon>
        <taxon>Gnathifera</taxon>
        <taxon>Rotifera</taxon>
        <taxon>Eurotatoria</taxon>
        <taxon>Monogononta</taxon>
        <taxon>Pseudotrocha</taxon>
        <taxon>Ploima</taxon>
        <taxon>Brachionidae</taxon>
        <taxon>Brachionus</taxon>
    </lineage>
</organism>
<feature type="compositionally biased region" description="Basic and acidic residues" evidence="6">
    <location>
        <begin position="332"/>
        <end position="345"/>
    </location>
</feature>
<sequence>MNCSELPLFGMCPLHDQSALVKCHLCKLIVKLPQLSEHLVKRHNMSEPETKTDNQKLKMVVEKIKNKINQSMSSDLKADTSPTTSPNGSRQKLNKTARVFDPDKHCGVLTDSVDSVSSISNGHERCLRSLTCKKHAINLRRQVSGRSKPFNELLKEYKKEKPDKLDTESVNKKTRKLIKKCESLPSPKVETKNEPVMLGPMFAAPVFVDPVVRPQKLTLNNLNLQYVKHHPRPSAVTSYNARLTDGGGYTVWNRRQDNLRLILSKTFIETEKFSQKNTTTSIPMGSDNALKRAFPFTSLIKSSSLSQVDSIHKLNEFLIDGDIFQNDEEEAETSKMAKLADKSEKSLGSPSSSSSTSSMPQFVAQSSNQLELILGTNEQKKRKEKHFLNTFFTLAEKMPLDQDLLNASAEHEKQVHKLKRLVQSPNSYFMDVKCPTCLNISTVFSHSQTVAMCPGCNLVIATPAGGKARITAGCSFRCKQ</sequence>
<evidence type="ECO:0000313" key="8">
    <source>
        <dbReference type="EMBL" id="RNA15228.1"/>
    </source>
</evidence>
<dbReference type="Pfam" id="PF08313">
    <property type="entry name" value="SCA7"/>
    <property type="match status" value="1"/>
</dbReference>
<accession>A0A3M7QW72</accession>
<keyword evidence="9" id="KW-1185">Reference proteome</keyword>
<protein>
    <submittedName>
        <fullName evidence="8">40S ribosomal S27</fullName>
    </submittedName>
</protein>
<gene>
    <name evidence="8" type="ORF">BpHYR1_051061</name>
</gene>
<evidence type="ECO:0000256" key="2">
    <source>
        <dbReference type="ARBA" id="ARBA00010919"/>
    </source>
</evidence>
<evidence type="ECO:0000259" key="7">
    <source>
        <dbReference type="PROSITE" id="PS51505"/>
    </source>
</evidence>
<keyword evidence="4" id="KW-0689">Ribosomal protein</keyword>
<feature type="region of interest" description="Disordered" evidence="6">
    <location>
        <begin position="68"/>
        <end position="96"/>
    </location>
</feature>
<dbReference type="Gene3D" id="6.10.140.670">
    <property type="match status" value="1"/>
</dbReference>
<dbReference type="Proteomes" id="UP000276133">
    <property type="component" value="Unassembled WGS sequence"/>
</dbReference>
<dbReference type="GO" id="GO:0006412">
    <property type="term" value="P:translation"/>
    <property type="evidence" value="ECO:0007669"/>
    <property type="project" value="InterPro"/>
</dbReference>
<feature type="compositionally biased region" description="Polar residues" evidence="6">
    <location>
        <begin position="68"/>
        <end position="91"/>
    </location>
</feature>
<feature type="compositionally biased region" description="Low complexity" evidence="6">
    <location>
        <begin position="346"/>
        <end position="358"/>
    </location>
</feature>
<evidence type="ECO:0000256" key="6">
    <source>
        <dbReference type="SAM" id="MobiDB-lite"/>
    </source>
</evidence>
<keyword evidence="3" id="KW-0862">Zinc</keyword>
<comment type="similarity">
    <text evidence="2">Belongs to the eukaryotic ribosomal protein eS27 family.</text>
</comment>
<evidence type="ECO:0000256" key="4">
    <source>
        <dbReference type="ARBA" id="ARBA00022980"/>
    </source>
</evidence>
<feature type="region of interest" description="Disordered" evidence="6">
    <location>
        <begin position="330"/>
        <end position="360"/>
    </location>
</feature>